<dbReference type="Proteomes" id="UP001226389">
    <property type="component" value="Unassembled WGS sequence"/>
</dbReference>
<dbReference type="PROSITE" id="PS51318">
    <property type="entry name" value="TAT"/>
    <property type="match status" value="1"/>
</dbReference>
<accession>A0ABT9UKM6</accession>
<evidence type="ECO:0000259" key="1">
    <source>
        <dbReference type="Pfam" id="PF09084"/>
    </source>
</evidence>
<dbReference type="RefSeq" id="WP_307491584.1">
    <property type="nucleotide sequence ID" value="NZ_JAUSSY010000010.1"/>
</dbReference>
<dbReference type="SUPFAM" id="SSF53850">
    <property type="entry name" value="Periplasmic binding protein-like II"/>
    <property type="match status" value="1"/>
</dbReference>
<evidence type="ECO:0000313" key="2">
    <source>
        <dbReference type="EMBL" id="MDQ0119802.1"/>
    </source>
</evidence>
<organism evidence="2 3">
    <name type="scientific">Pseudarthrobacter defluvii</name>
    <dbReference type="NCBI Taxonomy" id="410837"/>
    <lineage>
        <taxon>Bacteria</taxon>
        <taxon>Bacillati</taxon>
        <taxon>Actinomycetota</taxon>
        <taxon>Actinomycetes</taxon>
        <taxon>Micrococcales</taxon>
        <taxon>Micrococcaceae</taxon>
        <taxon>Pseudarthrobacter</taxon>
    </lineage>
</organism>
<protein>
    <submittedName>
        <fullName evidence="2">Sulfonate transport system substrate-binding protein</fullName>
    </submittedName>
</protein>
<dbReference type="Pfam" id="PF09084">
    <property type="entry name" value="NMT1"/>
    <property type="match status" value="1"/>
</dbReference>
<reference evidence="2 3" key="1">
    <citation type="submission" date="2023-07" db="EMBL/GenBank/DDBJ databases">
        <title>Sorghum-associated microbial communities from plants grown in Nebraska, USA.</title>
        <authorList>
            <person name="Schachtman D."/>
        </authorList>
    </citation>
    <scope>NUCLEOTIDE SEQUENCE [LARGE SCALE GENOMIC DNA]</scope>
    <source>
        <strain evidence="2 3">DS994</strain>
    </source>
</reference>
<feature type="domain" description="SsuA/THI5-like" evidence="1">
    <location>
        <begin position="90"/>
        <end position="223"/>
    </location>
</feature>
<gene>
    <name evidence="2" type="ORF">J2T22_002997</name>
</gene>
<proteinExistence type="predicted"/>
<evidence type="ECO:0000313" key="3">
    <source>
        <dbReference type="Proteomes" id="UP001226389"/>
    </source>
</evidence>
<dbReference type="Gene3D" id="3.40.190.10">
    <property type="entry name" value="Periplasmic binding protein-like II"/>
    <property type="match status" value="2"/>
</dbReference>
<dbReference type="InterPro" id="IPR015168">
    <property type="entry name" value="SsuA/THI5"/>
</dbReference>
<dbReference type="InterPro" id="IPR006311">
    <property type="entry name" value="TAT_signal"/>
</dbReference>
<sequence>MSFPASPPNPALGIPAFSRRRALGALLAVPAVGLLSACGGAATAGSERISQGALEPLAASVPAGTTIKVGDPSIKVALELSGLIKELDGFTVEFANISGGPQTTEAFRANALDTGSVADIPPIHATWTGLDVRIIAAGYRQDAVGHPIYELGVAPGAGITRLEDLRGRKIAYSPGQAQGALVLRIMDKAGLKQEDVKLVELPSTGDAYATALASRQVDAAPLGGVQIKRYLAKYKADGGTTIRHGLRDDPSLLYSPAKVLADPAKAAALATYVKVWGKAQRWIEDHPAEWLEGYYVKDQGLSREDGQYLIDATGKRDIPTSWTEAIARHQETIDLLAREQKKPQLTAADLYDTRFEAIAGTAFASAGKAGAA</sequence>
<keyword evidence="3" id="KW-1185">Reference proteome</keyword>
<comment type="caution">
    <text evidence="2">The sequence shown here is derived from an EMBL/GenBank/DDBJ whole genome shotgun (WGS) entry which is preliminary data.</text>
</comment>
<dbReference type="PANTHER" id="PTHR30024">
    <property type="entry name" value="ALIPHATIC SULFONATES-BINDING PROTEIN-RELATED"/>
    <property type="match status" value="1"/>
</dbReference>
<dbReference type="PANTHER" id="PTHR30024:SF42">
    <property type="entry name" value="ALIPHATIC SULFONATES-BINDING PROTEIN-RELATED"/>
    <property type="match status" value="1"/>
</dbReference>
<dbReference type="EMBL" id="JAUSSY010000010">
    <property type="protein sequence ID" value="MDQ0119802.1"/>
    <property type="molecule type" value="Genomic_DNA"/>
</dbReference>
<name>A0ABT9UKM6_9MICC</name>